<evidence type="ECO:0000259" key="16">
    <source>
        <dbReference type="PROSITE" id="PS51873"/>
    </source>
</evidence>
<keyword evidence="8" id="KW-0479">Metal-binding</keyword>
<evidence type="ECO:0000313" key="18">
    <source>
        <dbReference type="Proteomes" id="UP001642487"/>
    </source>
</evidence>
<keyword evidence="18" id="KW-1185">Reference proteome</keyword>
<dbReference type="InterPro" id="IPR002867">
    <property type="entry name" value="IBR_dom"/>
</dbReference>
<sequence length="467" mass="53135">MAAGVINTDSDLDYDELTYDLQLEEVITASLKLLPSTSHSPPPSTSSRPSPFLDDGYEYHDADMLSNNDALQDEVQLDHRLHDLVDGDVINVSDDEWEEYDWLSYHTSVSALDDNPLFDSEGFRLYFKGLVSEENVGDVTVIVVAVFDPRHYLLVEVRKPLETVREREAIDPVVAELMALIEGLEAALVLPLERVSFFCDDRTLYRYITGRLRPRCKISRPTKEAMISLPTVETAHSKQLLENCSICYEDKKLDQIFPVDGCLHRYCFSCMKKHVEVKFLVGSAAKCPHEGCQSTVSFESCDKLLPPNVIEIIQQRFKESSIPFSEKVYCPQPRCSALMSKTEVLEYTKDILENAEQSGARKFMKCHQLFCIKCKTSWHGSMTCEAYWKSSHNIQTADAKLKTLAAEKLWRPCARCSHLVELAEGCYHIICRCGYEFCYSCGAEWENKQPSCSCPIWVEQHIINDAL</sequence>
<dbReference type="PROSITE" id="PS00518">
    <property type="entry name" value="ZF_RING_1"/>
    <property type="match status" value="1"/>
</dbReference>
<dbReference type="Pfam" id="PF13456">
    <property type="entry name" value="RVT_3"/>
    <property type="match status" value="1"/>
</dbReference>
<dbReference type="PANTHER" id="PTHR11685">
    <property type="entry name" value="RBR FAMILY RING FINGER AND IBR DOMAIN-CONTAINING"/>
    <property type="match status" value="1"/>
</dbReference>
<keyword evidence="7" id="KW-0808">Transferase</keyword>
<comment type="catalytic activity">
    <reaction evidence="1">
        <text>[E2 ubiquitin-conjugating enzyme]-S-ubiquitinyl-L-cysteine + [acceptor protein]-L-lysine = [E2 ubiquitin-conjugating enzyme]-L-cysteine + [acceptor protein]-N(6)-ubiquitinyl-L-lysine.</text>
        <dbReference type="EC" id="2.3.2.31"/>
    </reaction>
</comment>
<evidence type="ECO:0000259" key="15">
    <source>
        <dbReference type="PROSITE" id="PS50089"/>
    </source>
</evidence>
<protein>
    <recommendedName>
        <fullName evidence="6">RBR-type E3 ubiquitin transferase</fullName>
        <ecNumber evidence="6">2.3.2.31</ecNumber>
    </recommendedName>
</protein>
<dbReference type="Gene3D" id="3.30.40.10">
    <property type="entry name" value="Zinc/RING finger domain, C3HC4 (zinc finger)"/>
    <property type="match status" value="1"/>
</dbReference>
<evidence type="ECO:0000256" key="14">
    <source>
        <dbReference type="SAM" id="MobiDB-lite"/>
    </source>
</evidence>
<dbReference type="SMART" id="SM00647">
    <property type="entry name" value="IBR"/>
    <property type="match status" value="2"/>
</dbReference>
<proteinExistence type="inferred from homology"/>
<dbReference type="CDD" id="cd22582">
    <property type="entry name" value="BRcat_RBR_unk"/>
    <property type="match status" value="1"/>
</dbReference>
<feature type="domain" description="RING-type" evidence="16">
    <location>
        <begin position="240"/>
        <end position="458"/>
    </location>
</feature>
<dbReference type="Proteomes" id="UP001642487">
    <property type="component" value="Chromosome 2"/>
</dbReference>
<dbReference type="EMBL" id="OZ021736">
    <property type="protein sequence ID" value="CAK9314432.1"/>
    <property type="molecule type" value="Genomic_DNA"/>
</dbReference>
<evidence type="ECO:0000256" key="3">
    <source>
        <dbReference type="ARBA" id="ARBA00003976"/>
    </source>
</evidence>
<dbReference type="Pfam" id="PF01485">
    <property type="entry name" value="IBR"/>
    <property type="match status" value="2"/>
</dbReference>
<dbReference type="InterPro" id="IPR044066">
    <property type="entry name" value="TRIAD_supradom"/>
</dbReference>
<feature type="region of interest" description="Disordered" evidence="14">
    <location>
        <begin position="34"/>
        <end position="53"/>
    </location>
</feature>
<dbReference type="PROSITE" id="PS50089">
    <property type="entry name" value="ZF_RING_2"/>
    <property type="match status" value="1"/>
</dbReference>
<dbReference type="InterPro" id="IPR018957">
    <property type="entry name" value="Znf_C3HC4_RING-type"/>
</dbReference>
<accession>A0ABP0Y1Y1</accession>
<evidence type="ECO:0000256" key="7">
    <source>
        <dbReference type="ARBA" id="ARBA00022679"/>
    </source>
</evidence>
<dbReference type="PROSITE" id="PS51873">
    <property type="entry name" value="TRIAD"/>
    <property type="match status" value="1"/>
</dbReference>
<dbReference type="InterPro" id="IPR001841">
    <property type="entry name" value="Znf_RING"/>
</dbReference>
<reference evidence="17 18" key="1">
    <citation type="submission" date="2024-03" db="EMBL/GenBank/DDBJ databases">
        <authorList>
            <person name="Gkanogiannis A."/>
            <person name="Becerra Lopez-Lavalle L."/>
        </authorList>
    </citation>
    <scope>NUCLEOTIDE SEQUENCE [LARGE SCALE GENOMIC DNA]</scope>
</reference>
<evidence type="ECO:0000256" key="6">
    <source>
        <dbReference type="ARBA" id="ARBA00012251"/>
    </source>
</evidence>
<dbReference type="Pfam" id="PF00097">
    <property type="entry name" value="zf-C3HC4"/>
    <property type="match status" value="1"/>
</dbReference>
<dbReference type="CDD" id="cd22584">
    <property type="entry name" value="Rcat_RBR_unk"/>
    <property type="match status" value="1"/>
</dbReference>
<organism evidence="17 18">
    <name type="scientific">Citrullus colocynthis</name>
    <name type="common">colocynth</name>
    <dbReference type="NCBI Taxonomy" id="252529"/>
    <lineage>
        <taxon>Eukaryota</taxon>
        <taxon>Viridiplantae</taxon>
        <taxon>Streptophyta</taxon>
        <taxon>Embryophyta</taxon>
        <taxon>Tracheophyta</taxon>
        <taxon>Spermatophyta</taxon>
        <taxon>Magnoliopsida</taxon>
        <taxon>eudicotyledons</taxon>
        <taxon>Gunneridae</taxon>
        <taxon>Pentapetalae</taxon>
        <taxon>rosids</taxon>
        <taxon>fabids</taxon>
        <taxon>Cucurbitales</taxon>
        <taxon>Cucurbitaceae</taxon>
        <taxon>Benincaseae</taxon>
        <taxon>Citrullus</taxon>
    </lineage>
</organism>
<comment type="function">
    <text evidence="3">Might act as an E3 ubiquitin-protein ligase, or as part of E3 complex, which accepts ubiquitin from specific E2 ubiquitin-conjugating enzymes and then transfers it to substrates.</text>
</comment>
<evidence type="ECO:0000313" key="17">
    <source>
        <dbReference type="EMBL" id="CAK9314432.1"/>
    </source>
</evidence>
<comment type="cofactor">
    <cofactor evidence="2">
        <name>Zn(2+)</name>
        <dbReference type="ChEBI" id="CHEBI:29105"/>
    </cofactor>
</comment>
<dbReference type="InterPro" id="IPR013083">
    <property type="entry name" value="Znf_RING/FYVE/PHD"/>
</dbReference>
<keyword evidence="9" id="KW-0677">Repeat</keyword>
<evidence type="ECO:0000256" key="9">
    <source>
        <dbReference type="ARBA" id="ARBA00022737"/>
    </source>
</evidence>
<evidence type="ECO:0000256" key="5">
    <source>
        <dbReference type="ARBA" id="ARBA00005884"/>
    </source>
</evidence>
<dbReference type="EC" id="2.3.2.31" evidence="6"/>
<dbReference type="InterPro" id="IPR017907">
    <property type="entry name" value="Znf_RING_CS"/>
</dbReference>
<evidence type="ECO:0000256" key="13">
    <source>
        <dbReference type="PROSITE-ProRule" id="PRU00175"/>
    </source>
</evidence>
<evidence type="ECO:0000256" key="4">
    <source>
        <dbReference type="ARBA" id="ARBA00004906"/>
    </source>
</evidence>
<dbReference type="SUPFAM" id="SSF57850">
    <property type="entry name" value="RING/U-box"/>
    <property type="match status" value="2"/>
</dbReference>
<dbReference type="InterPro" id="IPR031127">
    <property type="entry name" value="E3_UB_ligase_RBR"/>
</dbReference>
<name>A0ABP0Y1Y1_9ROSI</name>
<dbReference type="InterPro" id="IPR002156">
    <property type="entry name" value="RNaseH_domain"/>
</dbReference>
<keyword evidence="10 13" id="KW-0863">Zinc-finger</keyword>
<keyword evidence="11" id="KW-0833">Ubl conjugation pathway</keyword>
<comment type="similarity">
    <text evidence="5">Belongs to the RBR family. Ariadne subfamily.</text>
</comment>
<gene>
    <name evidence="17" type="ORF">CITCOLO1_LOCUS6184</name>
</gene>
<comment type="pathway">
    <text evidence="4">Protein modification; protein ubiquitination.</text>
</comment>
<dbReference type="Gene3D" id="1.20.120.1750">
    <property type="match status" value="1"/>
</dbReference>
<evidence type="ECO:0000256" key="8">
    <source>
        <dbReference type="ARBA" id="ARBA00022723"/>
    </source>
</evidence>
<feature type="domain" description="RING-type" evidence="15">
    <location>
        <begin position="244"/>
        <end position="288"/>
    </location>
</feature>
<keyword evidence="12" id="KW-0862">Zinc</keyword>
<evidence type="ECO:0000256" key="12">
    <source>
        <dbReference type="ARBA" id="ARBA00022833"/>
    </source>
</evidence>
<evidence type="ECO:0000256" key="11">
    <source>
        <dbReference type="ARBA" id="ARBA00022786"/>
    </source>
</evidence>
<evidence type="ECO:0000256" key="2">
    <source>
        <dbReference type="ARBA" id="ARBA00001947"/>
    </source>
</evidence>
<evidence type="ECO:0000256" key="10">
    <source>
        <dbReference type="ARBA" id="ARBA00022771"/>
    </source>
</evidence>
<feature type="compositionally biased region" description="Low complexity" evidence="14">
    <location>
        <begin position="35"/>
        <end position="51"/>
    </location>
</feature>
<evidence type="ECO:0000256" key="1">
    <source>
        <dbReference type="ARBA" id="ARBA00001798"/>
    </source>
</evidence>